<dbReference type="EMBL" id="CP031124">
    <property type="protein sequence ID" value="AXF86225.1"/>
    <property type="molecule type" value="Genomic_DNA"/>
</dbReference>
<dbReference type="Proteomes" id="UP000252182">
    <property type="component" value="Chromosome"/>
</dbReference>
<keyword evidence="2" id="KW-1185">Reference proteome</keyword>
<organism evidence="1 2">
    <name type="scientific">Ephemeroptericola cinctiostellae</name>
    <dbReference type="NCBI Taxonomy" id="2268024"/>
    <lineage>
        <taxon>Bacteria</taxon>
        <taxon>Pseudomonadati</taxon>
        <taxon>Pseudomonadota</taxon>
        <taxon>Betaproteobacteria</taxon>
        <taxon>Burkholderiales</taxon>
        <taxon>Burkholderiaceae</taxon>
        <taxon>Ephemeroptericola</taxon>
    </lineage>
</organism>
<gene>
    <name evidence="1" type="ORF">DTO96_101971</name>
</gene>
<proteinExistence type="predicted"/>
<accession>A0A345DCY7</accession>
<reference evidence="2" key="1">
    <citation type="submission" date="2018-07" db="EMBL/GenBank/DDBJ databases">
        <authorList>
            <person name="Kim H."/>
        </authorList>
    </citation>
    <scope>NUCLEOTIDE SEQUENCE [LARGE SCALE GENOMIC DNA]</scope>
    <source>
        <strain evidence="2">F02</strain>
    </source>
</reference>
<evidence type="ECO:0000313" key="2">
    <source>
        <dbReference type="Proteomes" id="UP000252182"/>
    </source>
</evidence>
<name>A0A345DCY7_9BURK</name>
<dbReference type="AlphaFoldDB" id="A0A345DCY7"/>
<dbReference type="KEGG" id="hyf:DTO96_101971"/>
<sequence length="38" mass="4267">MAIALHIKSGFFTEPSSLLGIKENLPSALRWAFFTQPF</sequence>
<protein>
    <submittedName>
        <fullName evidence="1">Uncharacterized protein</fullName>
    </submittedName>
</protein>
<evidence type="ECO:0000313" key="1">
    <source>
        <dbReference type="EMBL" id="AXF86225.1"/>
    </source>
</evidence>